<feature type="domain" description="Flavodoxin-like" evidence="3">
    <location>
        <begin position="23"/>
        <end position="172"/>
    </location>
</feature>
<dbReference type="EMBL" id="CP064936">
    <property type="protein sequence ID" value="QQA02013.1"/>
    <property type="molecule type" value="Genomic_DNA"/>
</dbReference>
<name>A0A7T3RFD6_9SPIR</name>
<evidence type="ECO:0000313" key="5">
    <source>
        <dbReference type="Proteomes" id="UP000595224"/>
    </source>
</evidence>
<dbReference type="SUPFAM" id="SSF52218">
    <property type="entry name" value="Flavoproteins"/>
    <property type="match status" value="1"/>
</dbReference>
<keyword evidence="5" id="KW-1185">Reference proteome</keyword>
<evidence type="ECO:0000313" key="4">
    <source>
        <dbReference type="EMBL" id="QQA02013.1"/>
    </source>
</evidence>
<comment type="cofactor">
    <cofactor evidence="1">
        <name>FMN</name>
        <dbReference type="ChEBI" id="CHEBI:58210"/>
    </cofactor>
</comment>
<feature type="signal peptide" evidence="2">
    <location>
        <begin position="1"/>
        <end position="19"/>
    </location>
</feature>
<evidence type="ECO:0000256" key="1">
    <source>
        <dbReference type="ARBA" id="ARBA00001917"/>
    </source>
</evidence>
<dbReference type="GO" id="GO:0009055">
    <property type="term" value="F:electron transfer activity"/>
    <property type="evidence" value="ECO:0007669"/>
    <property type="project" value="InterPro"/>
</dbReference>
<dbReference type="InterPro" id="IPR001226">
    <property type="entry name" value="Flavodoxin_CS"/>
</dbReference>
<proteinExistence type="predicted"/>
<dbReference type="Proteomes" id="UP000595224">
    <property type="component" value="Chromosome"/>
</dbReference>
<dbReference type="Gene3D" id="3.40.50.360">
    <property type="match status" value="1"/>
</dbReference>
<feature type="chain" id="PRO_5032555682" evidence="2">
    <location>
        <begin position="20"/>
        <end position="173"/>
    </location>
</feature>
<dbReference type="KEGG" id="tper:IWA51_05345"/>
<dbReference type="GO" id="GO:0010181">
    <property type="term" value="F:FMN binding"/>
    <property type="evidence" value="ECO:0007669"/>
    <property type="project" value="InterPro"/>
</dbReference>
<evidence type="ECO:0000256" key="2">
    <source>
        <dbReference type="SAM" id="SignalP"/>
    </source>
</evidence>
<reference evidence="4 5" key="1">
    <citation type="submission" date="2020-11" db="EMBL/GenBank/DDBJ databases">
        <title>Treponema Peruensis nv. sp., first commensal Treponema isolated from human feces.</title>
        <authorList>
            <person name="Belkhou C."/>
            <person name="Raes J."/>
        </authorList>
    </citation>
    <scope>NUCLEOTIDE SEQUENCE [LARGE SCALE GENOMIC DNA]</scope>
    <source>
        <strain evidence="4 5">RCC2812</strain>
    </source>
</reference>
<accession>A0A7T3RFD6</accession>
<dbReference type="PANTHER" id="PTHR39201:SF1">
    <property type="entry name" value="FLAVODOXIN-LIKE DOMAIN-CONTAINING PROTEIN"/>
    <property type="match status" value="1"/>
</dbReference>
<dbReference type="InterPro" id="IPR008254">
    <property type="entry name" value="Flavodoxin/NO_synth"/>
</dbReference>
<keyword evidence="2" id="KW-0732">Signal</keyword>
<organism evidence="4 5">
    <name type="scientific">Treponema peruense</name>
    <dbReference type="NCBI Taxonomy" id="2787628"/>
    <lineage>
        <taxon>Bacteria</taxon>
        <taxon>Pseudomonadati</taxon>
        <taxon>Spirochaetota</taxon>
        <taxon>Spirochaetia</taxon>
        <taxon>Spirochaetales</taxon>
        <taxon>Treponemataceae</taxon>
        <taxon>Treponema</taxon>
    </lineage>
</organism>
<dbReference type="PROSITE" id="PS00201">
    <property type="entry name" value="FLAVODOXIN"/>
    <property type="match status" value="1"/>
</dbReference>
<dbReference type="InterPro" id="IPR029039">
    <property type="entry name" value="Flavoprotein-like_sf"/>
</dbReference>
<protein>
    <submittedName>
        <fullName evidence="4">Flavodoxin</fullName>
    </submittedName>
</protein>
<sequence>MKKIITLFTALFIGGIVMAQSKSAVIYFSATGITRSVAQKIAGITGSDLIEIKPEQPYTSQDLNWNDNNSRTTKECNALETIRPAMKVKIDISGYDTIYLGYPIWWYQAPNIVYTFVESADFSGKTVYPFCTSGGSSIGTSATNLAKKTPGAVWKSGKRFGRNVSENEVKNWR</sequence>
<dbReference type="Pfam" id="PF12682">
    <property type="entry name" value="Flavodoxin_4"/>
    <property type="match status" value="1"/>
</dbReference>
<dbReference type="PANTHER" id="PTHR39201">
    <property type="entry name" value="EXPORTED PROTEIN-RELATED"/>
    <property type="match status" value="1"/>
</dbReference>
<gene>
    <name evidence="4" type="ORF">IWA51_05345</name>
</gene>
<evidence type="ECO:0000259" key="3">
    <source>
        <dbReference type="Pfam" id="PF12682"/>
    </source>
</evidence>
<dbReference type="AlphaFoldDB" id="A0A7T3RFD6"/>